<evidence type="ECO:0000313" key="2">
    <source>
        <dbReference type="WBParaSite" id="RSKR_0000398100.1"/>
    </source>
</evidence>
<dbReference type="WBParaSite" id="RSKR_0000398100.1">
    <property type="protein sequence ID" value="RSKR_0000398100.1"/>
    <property type="gene ID" value="RSKR_0000398100"/>
</dbReference>
<proteinExistence type="predicted"/>
<evidence type="ECO:0000313" key="1">
    <source>
        <dbReference type="Proteomes" id="UP000095286"/>
    </source>
</evidence>
<name>A0AC35TTM7_9BILA</name>
<dbReference type="Proteomes" id="UP000095286">
    <property type="component" value="Unplaced"/>
</dbReference>
<accession>A0AC35TTM7</accession>
<sequence>MQLQYLIADNRNRQDPWPMTFVNFDDHVNERAMNHIELMNSGNCLVDRSSKNYLDLYDKDKIIYLSPDGEEELESVNGDEIFVIGGIVDRVVENNIPKKASLEAATMDKVKCAKLPLDKYVKWKSGTKYLTLTAVVGILQVLCFLVDLT</sequence>
<reference evidence="2" key="1">
    <citation type="submission" date="2016-11" db="UniProtKB">
        <authorList>
            <consortium name="WormBaseParasite"/>
        </authorList>
    </citation>
    <scope>IDENTIFICATION</scope>
    <source>
        <strain evidence="2">KR3021</strain>
    </source>
</reference>
<organism evidence="1 2">
    <name type="scientific">Rhabditophanes sp. KR3021</name>
    <dbReference type="NCBI Taxonomy" id="114890"/>
    <lineage>
        <taxon>Eukaryota</taxon>
        <taxon>Metazoa</taxon>
        <taxon>Ecdysozoa</taxon>
        <taxon>Nematoda</taxon>
        <taxon>Chromadorea</taxon>
        <taxon>Rhabditida</taxon>
        <taxon>Tylenchina</taxon>
        <taxon>Panagrolaimomorpha</taxon>
        <taxon>Strongyloidoidea</taxon>
        <taxon>Alloionematidae</taxon>
        <taxon>Rhabditophanes</taxon>
    </lineage>
</organism>
<protein>
    <submittedName>
        <fullName evidence="2">SAM-dependent MTase TRM10-type domain-containing protein</fullName>
    </submittedName>
</protein>